<dbReference type="SUPFAM" id="SSF46626">
    <property type="entry name" value="Cytochrome c"/>
    <property type="match status" value="2"/>
</dbReference>
<keyword evidence="6 14" id="KW-0479">Metal-binding</keyword>
<feature type="signal peptide" evidence="18">
    <location>
        <begin position="1"/>
        <end position="22"/>
    </location>
</feature>
<dbReference type="EC" id="2.8.5.2" evidence="14"/>
<dbReference type="GO" id="GO:0070069">
    <property type="term" value="C:cytochrome complex"/>
    <property type="evidence" value="ECO:0007669"/>
    <property type="project" value="InterPro"/>
</dbReference>
<dbReference type="GO" id="GO:0046872">
    <property type="term" value="F:metal ion binding"/>
    <property type="evidence" value="ECO:0007669"/>
    <property type="project" value="UniProtKB-KW"/>
</dbReference>
<comment type="catalytic activity">
    <reaction evidence="12 14">
        <text>L-cysteinyl-[SoxY protein] + thiosulfate + 2 Fe(III)-[cytochrome c] = S-sulfosulfanyl-L-cysteinyl-[SoxY protein] + 2 Fe(II)-[cytochrome c] + 2 H(+)</text>
        <dbReference type="Rhea" id="RHEA:56720"/>
        <dbReference type="Rhea" id="RHEA-COMP:10350"/>
        <dbReference type="Rhea" id="RHEA-COMP:14328"/>
        <dbReference type="Rhea" id="RHEA-COMP:14399"/>
        <dbReference type="Rhea" id="RHEA-COMP:14691"/>
        <dbReference type="ChEBI" id="CHEBI:15378"/>
        <dbReference type="ChEBI" id="CHEBI:29033"/>
        <dbReference type="ChEBI" id="CHEBI:29034"/>
        <dbReference type="ChEBI" id="CHEBI:29950"/>
        <dbReference type="ChEBI" id="CHEBI:33542"/>
        <dbReference type="ChEBI" id="CHEBI:139321"/>
        <dbReference type="EC" id="2.8.5.2"/>
    </reaction>
</comment>
<keyword evidence="10 14" id="KW-0408">Iron</keyword>
<dbReference type="GO" id="GO:0019417">
    <property type="term" value="P:sulfur oxidation"/>
    <property type="evidence" value="ECO:0007669"/>
    <property type="project" value="InterPro"/>
</dbReference>
<proteinExistence type="inferred from homology"/>
<evidence type="ECO:0000256" key="16">
    <source>
        <dbReference type="PIRSR" id="PIRSR038455-2"/>
    </source>
</evidence>
<dbReference type="InterPro" id="IPR025710">
    <property type="entry name" value="SoxA"/>
</dbReference>
<evidence type="ECO:0000256" key="13">
    <source>
        <dbReference type="ARBA" id="ARBA00048423"/>
    </source>
</evidence>
<keyword evidence="3 14" id="KW-0813">Transport</keyword>
<dbReference type="GO" id="GO:0016740">
    <property type="term" value="F:transferase activity"/>
    <property type="evidence" value="ECO:0007669"/>
    <property type="project" value="UniProtKB-KW"/>
</dbReference>
<protein>
    <recommendedName>
        <fullName evidence="14">SoxAX cytochrome complex subunit A</fullName>
        <ecNumber evidence="14">2.8.5.2</ecNumber>
    </recommendedName>
    <alternativeName>
        <fullName evidence="14">Protein SoxA</fullName>
    </alternativeName>
    <alternativeName>
        <fullName evidence="14">Sulfur oxidizing protein A</fullName>
    </alternativeName>
    <alternativeName>
        <fullName evidence="14">Thiosulfate-oxidizing multienzyme system protein SoxA</fullName>
    </alternativeName>
</protein>
<reference evidence="21" key="1">
    <citation type="submission" date="2016-10" db="EMBL/GenBank/DDBJ databases">
        <authorList>
            <person name="Varghese N."/>
            <person name="Submissions S."/>
        </authorList>
    </citation>
    <scope>NUCLEOTIDE SEQUENCE [LARGE SCALE GENOMIC DNA]</scope>
    <source>
        <strain evidence="21">CGMCC 1.10971</strain>
    </source>
</reference>
<keyword evidence="21" id="KW-1185">Reference proteome</keyword>
<evidence type="ECO:0000256" key="10">
    <source>
        <dbReference type="ARBA" id="ARBA00023004"/>
    </source>
</evidence>
<evidence type="ECO:0000256" key="18">
    <source>
        <dbReference type="SAM" id="SignalP"/>
    </source>
</evidence>
<dbReference type="AlphaFoldDB" id="A0A1I2W1B6"/>
<dbReference type="STRING" id="1045558.SAMN05216175_12149"/>
<feature type="chain" id="PRO_5011710289" description="SoxAX cytochrome complex subunit A" evidence="18">
    <location>
        <begin position="23"/>
        <end position="288"/>
    </location>
</feature>
<dbReference type="EMBL" id="FOOU01000021">
    <property type="protein sequence ID" value="SFG95238.1"/>
    <property type="molecule type" value="Genomic_DNA"/>
</dbReference>
<keyword evidence="8 14" id="KW-0574">Periplasm</keyword>
<evidence type="ECO:0000256" key="9">
    <source>
        <dbReference type="ARBA" id="ARBA00022982"/>
    </source>
</evidence>
<comment type="catalytic activity">
    <reaction evidence="13 14">
        <text>S-sulfanyl-L-cysteinyl-[SoxY protein] + thiosulfate + 2 Fe(III)-[cytochrome c] = S-(2-sulfodisulfanyl)-L-cysteinyl-[SoxY protein] + 2 Fe(II)-[cytochrome c] + 2 H(+)</text>
        <dbReference type="Rhea" id="RHEA:51224"/>
        <dbReference type="Rhea" id="RHEA-COMP:10350"/>
        <dbReference type="Rhea" id="RHEA-COMP:14399"/>
        <dbReference type="Rhea" id="RHEA-COMP:14689"/>
        <dbReference type="Rhea" id="RHEA-COMP:14690"/>
        <dbReference type="ChEBI" id="CHEBI:15378"/>
        <dbReference type="ChEBI" id="CHEBI:29033"/>
        <dbReference type="ChEBI" id="CHEBI:29034"/>
        <dbReference type="ChEBI" id="CHEBI:33542"/>
        <dbReference type="ChEBI" id="CHEBI:61963"/>
        <dbReference type="ChEBI" id="CHEBI:140664"/>
        <dbReference type="EC" id="2.8.5.2"/>
    </reaction>
</comment>
<feature type="binding site" description="covalent" evidence="16">
    <location>
        <position position="105"/>
    </location>
    <ligand>
        <name>heme c</name>
        <dbReference type="ChEBI" id="CHEBI:61717"/>
        <label>1</label>
    </ligand>
</feature>
<feature type="domain" description="Cytochrome c" evidence="19">
    <location>
        <begin position="87"/>
        <end position="167"/>
    </location>
</feature>
<comment type="subcellular location">
    <subcellularLocation>
        <location evidence="1 14">Periplasm</location>
    </subcellularLocation>
</comment>
<organism evidence="20 21">
    <name type="scientific">Neptunomonas qingdaonensis</name>
    <dbReference type="NCBI Taxonomy" id="1045558"/>
    <lineage>
        <taxon>Bacteria</taxon>
        <taxon>Pseudomonadati</taxon>
        <taxon>Pseudomonadota</taxon>
        <taxon>Gammaproteobacteria</taxon>
        <taxon>Oceanospirillales</taxon>
        <taxon>Oceanospirillaceae</taxon>
        <taxon>Neptunomonas</taxon>
    </lineage>
</organism>
<dbReference type="InterPro" id="IPR036909">
    <property type="entry name" value="Cyt_c-like_dom_sf"/>
</dbReference>
<dbReference type="PIRSF" id="PIRSF038455">
    <property type="entry name" value="SoxA"/>
    <property type="match status" value="1"/>
</dbReference>
<evidence type="ECO:0000256" key="12">
    <source>
        <dbReference type="ARBA" id="ARBA00048077"/>
    </source>
</evidence>
<dbReference type="GO" id="GO:0042597">
    <property type="term" value="C:periplasmic space"/>
    <property type="evidence" value="ECO:0007669"/>
    <property type="project" value="UniProtKB-SubCell"/>
</dbReference>
<dbReference type="RefSeq" id="WP_090730756.1">
    <property type="nucleotide sequence ID" value="NZ_FOOU01000021.1"/>
</dbReference>
<evidence type="ECO:0000256" key="4">
    <source>
        <dbReference type="ARBA" id="ARBA00022617"/>
    </source>
</evidence>
<dbReference type="InterPro" id="IPR009056">
    <property type="entry name" value="Cyt_c-like_dom"/>
</dbReference>
<feature type="binding site" evidence="16">
    <location>
        <position position="245"/>
    </location>
    <ligand>
        <name>substrate</name>
    </ligand>
</feature>
<dbReference type="Gene3D" id="1.10.760.10">
    <property type="entry name" value="Cytochrome c-like domain"/>
    <property type="match status" value="2"/>
</dbReference>
<evidence type="ECO:0000256" key="1">
    <source>
        <dbReference type="ARBA" id="ARBA00004418"/>
    </source>
</evidence>
<evidence type="ECO:0000256" key="8">
    <source>
        <dbReference type="ARBA" id="ARBA00022764"/>
    </source>
</evidence>
<comment type="similarity">
    <text evidence="11 14">Belongs to the SoxA family.</text>
</comment>
<evidence type="ECO:0000313" key="21">
    <source>
        <dbReference type="Proteomes" id="UP000198623"/>
    </source>
</evidence>
<dbReference type="Proteomes" id="UP000198623">
    <property type="component" value="Unassembled WGS sequence"/>
</dbReference>
<evidence type="ECO:0000256" key="7">
    <source>
        <dbReference type="ARBA" id="ARBA00022729"/>
    </source>
</evidence>
<sequence>MRIIKNLTIGMSLIMGSQLVAAAGSGTTLDTVNPEADRMALRSYYQSRFPDSELSDYVNGIYAVDADSRSQWEELEEFPPYEFDVEEGERLFNTPFANGKGYADCFENGGIGIRQNFPYWNKEQGTVKTLEQEINECRENNGEAPLKWGKGAIAKVSAYMAWTSRGKVFDIKIPEGDKEALAAYLDGKEFFYTKRGQLNLSCSNCHLQGSNIRIRADLAGPALGHPSHFPVFRSKWGELGTLHRRYKGCHQDSRSKPLDMQSTTFRNLEFFQTYMSNGLVVNGPGSRK</sequence>
<feature type="binding site" description="covalent" evidence="16">
    <location>
        <position position="205"/>
    </location>
    <ligand>
        <name>heme c</name>
        <dbReference type="ChEBI" id="CHEBI:61717"/>
        <label>2</label>
    </ligand>
</feature>
<keyword evidence="7 18" id="KW-0732">Signal</keyword>
<evidence type="ECO:0000256" key="14">
    <source>
        <dbReference type="PIRNR" id="PIRNR038455"/>
    </source>
</evidence>
<dbReference type="GO" id="GO:0009055">
    <property type="term" value="F:electron transfer activity"/>
    <property type="evidence" value="ECO:0007669"/>
    <property type="project" value="InterPro"/>
</dbReference>
<dbReference type="GO" id="GO:0020037">
    <property type="term" value="F:heme binding"/>
    <property type="evidence" value="ECO:0007669"/>
    <property type="project" value="InterPro"/>
</dbReference>
<feature type="binding site" description="axial binding residue" evidence="17">
    <location>
        <position position="137"/>
    </location>
    <ligand>
        <name>heme c</name>
        <dbReference type="ChEBI" id="CHEBI:61717"/>
        <label>1</label>
    </ligand>
    <ligandPart>
        <name>Fe</name>
        <dbReference type="ChEBI" id="CHEBI:18248"/>
    </ligandPart>
</feature>
<accession>A0A1I2W1B6</accession>
<dbReference type="GO" id="GO:0016669">
    <property type="term" value="F:oxidoreductase activity, acting on a sulfur group of donors, cytochrome as acceptor"/>
    <property type="evidence" value="ECO:0007669"/>
    <property type="project" value="InterPro"/>
</dbReference>
<feature type="active site" description="Cysteine persulfide intermediate" evidence="15">
    <location>
        <position position="249"/>
    </location>
</feature>
<evidence type="ECO:0000259" key="19">
    <source>
        <dbReference type="Pfam" id="PF21342"/>
    </source>
</evidence>
<evidence type="ECO:0000256" key="15">
    <source>
        <dbReference type="PIRSR" id="PIRSR038455-1"/>
    </source>
</evidence>
<comment type="subunit">
    <text evidence="2 14">Heterodimer of SoxA and SoxX.</text>
</comment>
<evidence type="ECO:0000256" key="17">
    <source>
        <dbReference type="PIRSR" id="PIRSR038455-3"/>
    </source>
</evidence>
<feature type="binding site" description="axial binding residue" evidence="17">
    <location>
        <position position="206"/>
    </location>
    <ligand>
        <name>heme c</name>
        <dbReference type="ChEBI" id="CHEBI:61717"/>
        <label>2</label>
    </ligand>
    <ligandPart>
        <name>Fe</name>
        <dbReference type="ChEBI" id="CHEBI:18248"/>
    </ligandPart>
</feature>
<evidence type="ECO:0000256" key="6">
    <source>
        <dbReference type="ARBA" id="ARBA00022723"/>
    </source>
</evidence>
<comment type="cofactor">
    <cofactor evidence="16">
        <name>heme</name>
        <dbReference type="ChEBI" id="CHEBI:30413"/>
    </cofactor>
    <text evidence="16">Binds 2 heme groups per subunit.</text>
</comment>
<evidence type="ECO:0000256" key="11">
    <source>
        <dbReference type="ARBA" id="ARBA00025746"/>
    </source>
</evidence>
<gene>
    <name evidence="20" type="ORF">SAMN05216175_12149</name>
</gene>
<name>A0A1I2W1B6_9GAMM</name>
<feature type="binding site" description="covalent" evidence="16">
    <location>
        <position position="202"/>
    </location>
    <ligand>
        <name>heme c</name>
        <dbReference type="ChEBI" id="CHEBI:61717"/>
        <label>2</label>
    </ligand>
</feature>
<evidence type="ECO:0000256" key="5">
    <source>
        <dbReference type="ARBA" id="ARBA00022679"/>
    </source>
</evidence>
<feature type="binding site" description="axial binding residue" evidence="17">
    <location>
        <position position="249"/>
    </location>
    <ligand>
        <name>heme c</name>
        <dbReference type="ChEBI" id="CHEBI:61717"/>
        <label>2</label>
    </ligand>
    <ligandPart>
        <name>Fe</name>
        <dbReference type="ChEBI" id="CHEBI:18248"/>
    </ligandPart>
</feature>
<evidence type="ECO:0000256" key="2">
    <source>
        <dbReference type="ARBA" id="ARBA00011530"/>
    </source>
</evidence>
<evidence type="ECO:0000256" key="3">
    <source>
        <dbReference type="ARBA" id="ARBA00022448"/>
    </source>
</evidence>
<dbReference type="Pfam" id="PF21342">
    <property type="entry name" value="SoxA-TsdA_cyt-c"/>
    <property type="match status" value="1"/>
</dbReference>
<keyword evidence="9 14" id="KW-0249">Electron transport</keyword>
<dbReference type="NCBIfam" id="TIGR04484">
    <property type="entry name" value="thiosulf_SoxA"/>
    <property type="match status" value="1"/>
</dbReference>
<keyword evidence="4 14" id="KW-0349">Heme</keyword>
<keyword evidence="5 14" id="KW-0808">Transferase</keyword>
<evidence type="ECO:0000313" key="20">
    <source>
        <dbReference type="EMBL" id="SFG95238.1"/>
    </source>
</evidence>
<dbReference type="OrthoDB" id="9808312at2"/>